<feature type="coiled-coil region" evidence="1">
    <location>
        <begin position="3"/>
        <end position="57"/>
    </location>
</feature>
<keyword evidence="2" id="KW-0418">Kinase</keyword>
<evidence type="ECO:0000256" key="1">
    <source>
        <dbReference type="SAM" id="Coils"/>
    </source>
</evidence>
<keyword evidence="2" id="KW-0808">Transferase</keyword>
<accession>A0A662DAE5</accession>
<keyword evidence="1" id="KW-0175">Coiled coil</keyword>
<proteinExistence type="predicted"/>
<organism evidence="2 3">
    <name type="scientific">Aerophobetes bacterium</name>
    <dbReference type="NCBI Taxonomy" id="2030807"/>
    <lineage>
        <taxon>Bacteria</taxon>
        <taxon>Candidatus Aerophobota</taxon>
    </lineage>
</organism>
<dbReference type="EMBL" id="QMQB01000259">
    <property type="protein sequence ID" value="RLE11293.1"/>
    <property type="molecule type" value="Genomic_DNA"/>
</dbReference>
<dbReference type="Proteomes" id="UP000267654">
    <property type="component" value="Unassembled WGS sequence"/>
</dbReference>
<comment type="caution">
    <text evidence="2">The sequence shown here is derived from an EMBL/GenBank/DDBJ whole genome shotgun (WGS) entry which is preliminary data.</text>
</comment>
<sequence>MNKEELVKEIKQLEDKVDQLRKSVPIHSPKVSMMQELEELEEKLEAKKKLLGQIEIKK</sequence>
<reference evidence="2 3" key="1">
    <citation type="submission" date="2018-06" db="EMBL/GenBank/DDBJ databases">
        <title>Extensive metabolic versatility and redundancy in microbially diverse, dynamic hydrothermal sediments.</title>
        <authorList>
            <person name="Dombrowski N."/>
            <person name="Teske A."/>
            <person name="Baker B.J."/>
        </authorList>
    </citation>
    <scope>NUCLEOTIDE SEQUENCE [LARGE SCALE GENOMIC DNA]</scope>
    <source>
        <strain evidence="2">B19_G9</strain>
    </source>
</reference>
<dbReference type="GO" id="GO:0016301">
    <property type="term" value="F:kinase activity"/>
    <property type="evidence" value="ECO:0007669"/>
    <property type="project" value="UniProtKB-KW"/>
</dbReference>
<gene>
    <name evidence="2" type="ORF">DRI96_06465</name>
</gene>
<evidence type="ECO:0000313" key="2">
    <source>
        <dbReference type="EMBL" id="RLE11293.1"/>
    </source>
</evidence>
<protein>
    <submittedName>
        <fullName evidence="2">Histidine kinase</fullName>
    </submittedName>
</protein>
<dbReference type="AlphaFoldDB" id="A0A662DAE5"/>
<name>A0A662DAE5_UNCAE</name>
<evidence type="ECO:0000313" key="3">
    <source>
        <dbReference type="Proteomes" id="UP000267654"/>
    </source>
</evidence>